<feature type="compositionally biased region" description="Polar residues" evidence="1">
    <location>
        <begin position="94"/>
        <end position="110"/>
    </location>
</feature>
<keyword evidence="3" id="KW-1185">Reference proteome</keyword>
<evidence type="ECO:0000256" key="1">
    <source>
        <dbReference type="SAM" id="MobiDB-lite"/>
    </source>
</evidence>
<feature type="non-terminal residue" evidence="2">
    <location>
        <position position="1"/>
    </location>
</feature>
<evidence type="ECO:0000313" key="3">
    <source>
        <dbReference type="Proteomes" id="UP001164746"/>
    </source>
</evidence>
<protein>
    <submittedName>
        <fullName evidence="2">Uncharacterized protein</fullName>
    </submittedName>
</protein>
<organism evidence="2 3">
    <name type="scientific">Mya arenaria</name>
    <name type="common">Soft-shell clam</name>
    <dbReference type="NCBI Taxonomy" id="6604"/>
    <lineage>
        <taxon>Eukaryota</taxon>
        <taxon>Metazoa</taxon>
        <taxon>Spiralia</taxon>
        <taxon>Lophotrochozoa</taxon>
        <taxon>Mollusca</taxon>
        <taxon>Bivalvia</taxon>
        <taxon>Autobranchia</taxon>
        <taxon>Heteroconchia</taxon>
        <taxon>Euheterodonta</taxon>
        <taxon>Imparidentia</taxon>
        <taxon>Neoheterodontei</taxon>
        <taxon>Myida</taxon>
        <taxon>Myoidea</taxon>
        <taxon>Myidae</taxon>
        <taxon>Mya</taxon>
    </lineage>
</organism>
<evidence type="ECO:0000313" key="2">
    <source>
        <dbReference type="EMBL" id="WAQ95721.1"/>
    </source>
</evidence>
<feature type="region of interest" description="Disordered" evidence="1">
    <location>
        <begin position="91"/>
        <end position="115"/>
    </location>
</feature>
<reference evidence="2" key="1">
    <citation type="submission" date="2022-11" db="EMBL/GenBank/DDBJ databases">
        <title>Centuries of genome instability and evolution in soft-shell clam transmissible cancer (bioRxiv).</title>
        <authorList>
            <person name="Hart S.F.M."/>
            <person name="Yonemitsu M.A."/>
            <person name="Giersch R.M."/>
            <person name="Beal B.F."/>
            <person name="Arriagada G."/>
            <person name="Davis B.W."/>
            <person name="Ostrander E.A."/>
            <person name="Goff S.P."/>
            <person name="Metzger M.J."/>
        </authorList>
    </citation>
    <scope>NUCLEOTIDE SEQUENCE</scope>
    <source>
        <strain evidence="2">MELC-2E11</strain>
        <tissue evidence="2">Siphon/mantle</tissue>
    </source>
</reference>
<proteinExistence type="predicted"/>
<sequence length="131" mass="14673">GFKTKATLKEEDVALTKQVKEIERCYRHVYKFVYQLDITYQSCMEPFALPSGFQDKGDAQGRGCSSDKAGIELKDMIKACITDEEIAKTAKYRATNSPQETGRATNSPQETGRAVRLHTAAQRLYEASARD</sequence>
<accession>A0ABY7DGI6</accession>
<dbReference type="EMBL" id="CP111013">
    <property type="protein sequence ID" value="WAQ95721.1"/>
    <property type="molecule type" value="Genomic_DNA"/>
</dbReference>
<name>A0ABY7DGI6_MYAAR</name>
<feature type="non-terminal residue" evidence="2">
    <location>
        <position position="131"/>
    </location>
</feature>
<dbReference type="Proteomes" id="UP001164746">
    <property type="component" value="Chromosome 2"/>
</dbReference>
<gene>
    <name evidence="2" type="ORF">MAR_028411</name>
</gene>